<evidence type="ECO:0000256" key="1">
    <source>
        <dbReference type="SAM" id="MobiDB-lite"/>
    </source>
</evidence>
<reference evidence="2 3" key="1">
    <citation type="submission" date="2022-12" db="EMBL/GenBank/DDBJ databases">
        <title>Chromosome-scale assembly of the Ensete ventricosum genome.</title>
        <authorList>
            <person name="Dussert Y."/>
            <person name="Stocks J."/>
            <person name="Wendawek A."/>
            <person name="Woldeyes F."/>
            <person name="Nichols R.A."/>
            <person name="Borrell J.S."/>
        </authorList>
    </citation>
    <scope>NUCLEOTIDE SEQUENCE [LARGE SCALE GENOMIC DNA]</scope>
    <source>
        <strain evidence="3">cv. Maze</strain>
        <tissue evidence="2">Seeds</tissue>
    </source>
</reference>
<accession>A0AAV8QKB3</accession>
<organism evidence="2 3">
    <name type="scientific">Ensete ventricosum</name>
    <name type="common">Abyssinian banana</name>
    <name type="synonym">Musa ensete</name>
    <dbReference type="NCBI Taxonomy" id="4639"/>
    <lineage>
        <taxon>Eukaryota</taxon>
        <taxon>Viridiplantae</taxon>
        <taxon>Streptophyta</taxon>
        <taxon>Embryophyta</taxon>
        <taxon>Tracheophyta</taxon>
        <taxon>Spermatophyta</taxon>
        <taxon>Magnoliopsida</taxon>
        <taxon>Liliopsida</taxon>
        <taxon>Zingiberales</taxon>
        <taxon>Musaceae</taxon>
        <taxon>Ensete</taxon>
    </lineage>
</organism>
<gene>
    <name evidence="2" type="ORF">OPV22_026560</name>
</gene>
<name>A0AAV8QKB3_ENSVE</name>
<dbReference type="AlphaFoldDB" id="A0AAV8QKB3"/>
<feature type="region of interest" description="Disordered" evidence="1">
    <location>
        <begin position="51"/>
        <end position="83"/>
    </location>
</feature>
<evidence type="ECO:0008006" key="4">
    <source>
        <dbReference type="Google" id="ProtNLM"/>
    </source>
</evidence>
<comment type="caution">
    <text evidence="2">The sequence shown here is derived from an EMBL/GenBank/DDBJ whole genome shotgun (WGS) entry which is preliminary data.</text>
</comment>
<dbReference type="Proteomes" id="UP001222027">
    <property type="component" value="Unassembled WGS sequence"/>
</dbReference>
<protein>
    <recommendedName>
        <fullName evidence="4">Ribosomal RNA-processing protein 7 C-terminal domain-containing protein</fullName>
    </recommendedName>
</protein>
<evidence type="ECO:0000313" key="2">
    <source>
        <dbReference type="EMBL" id="KAJ8472217.1"/>
    </source>
</evidence>
<proteinExistence type="predicted"/>
<sequence>METELGLAWKARIEKMYAELGQMEVGFFSPEEEAQIDKGFEELKAAKKEARREAGKAMAKQRQMEGGTGDQTPNAPEIAEGDK</sequence>
<keyword evidence="3" id="KW-1185">Reference proteome</keyword>
<dbReference type="EMBL" id="JAQQAF010000007">
    <property type="protein sequence ID" value="KAJ8472217.1"/>
    <property type="molecule type" value="Genomic_DNA"/>
</dbReference>
<evidence type="ECO:0000313" key="3">
    <source>
        <dbReference type="Proteomes" id="UP001222027"/>
    </source>
</evidence>